<dbReference type="OrthoDB" id="285651at2"/>
<organism evidence="3 4">
    <name type="scientific">Fimbriiglobus ruber</name>
    <dbReference type="NCBI Taxonomy" id="1908690"/>
    <lineage>
        <taxon>Bacteria</taxon>
        <taxon>Pseudomonadati</taxon>
        <taxon>Planctomycetota</taxon>
        <taxon>Planctomycetia</taxon>
        <taxon>Gemmatales</taxon>
        <taxon>Gemmataceae</taxon>
        <taxon>Fimbriiglobus</taxon>
    </lineage>
</organism>
<dbReference type="Gene3D" id="3.30.700.10">
    <property type="entry name" value="Glycoprotein, Type 4 Pilin"/>
    <property type="match status" value="1"/>
</dbReference>
<dbReference type="PANTHER" id="PTHR30093">
    <property type="entry name" value="GENERAL SECRETION PATHWAY PROTEIN G"/>
    <property type="match status" value="1"/>
</dbReference>
<feature type="domain" description="DUF1559" evidence="2">
    <location>
        <begin position="37"/>
        <end position="97"/>
    </location>
</feature>
<dbReference type="Pfam" id="PF07596">
    <property type="entry name" value="SBP_bac_10"/>
    <property type="match status" value="1"/>
</dbReference>
<dbReference type="InterPro" id="IPR012902">
    <property type="entry name" value="N_methyl_site"/>
</dbReference>
<protein>
    <recommendedName>
        <fullName evidence="2">DUF1559 domain-containing protein</fullName>
    </recommendedName>
</protein>
<name>A0A225D899_9BACT</name>
<dbReference type="Pfam" id="PF07963">
    <property type="entry name" value="N_methyl"/>
    <property type="match status" value="1"/>
</dbReference>
<dbReference type="PANTHER" id="PTHR30093:SF2">
    <property type="entry name" value="TYPE II SECRETION SYSTEM PROTEIN H"/>
    <property type="match status" value="1"/>
</dbReference>
<proteinExistence type="predicted"/>
<keyword evidence="1" id="KW-0812">Transmembrane</keyword>
<dbReference type="EMBL" id="NIDE01000014">
    <property type="protein sequence ID" value="OWK37781.1"/>
    <property type="molecule type" value="Genomic_DNA"/>
</dbReference>
<dbReference type="NCBIfam" id="TIGR02532">
    <property type="entry name" value="IV_pilin_GFxxxE"/>
    <property type="match status" value="1"/>
</dbReference>
<evidence type="ECO:0000256" key="1">
    <source>
        <dbReference type="SAM" id="Phobius"/>
    </source>
</evidence>
<accession>A0A225D899</accession>
<dbReference type="AlphaFoldDB" id="A0A225D899"/>
<dbReference type="Proteomes" id="UP000214646">
    <property type="component" value="Unassembled WGS sequence"/>
</dbReference>
<dbReference type="SUPFAM" id="SSF54523">
    <property type="entry name" value="Pili subunits"/>
    <property type="match status" value="1"/>
</dbReference>
<keyword evidence="1" id="KW-1133">Transmembrane helix</keyword>
<dbReference type="InterPro" id="IPR045584">
    <property type="entry name" value="Pilin-like"/>
</dbReference>
<feature type="transmembrane region" description="Helical" evidence="1">
    <location>
        <begin position="12"/>
        <end position="33"/>
    </location>
</feature>
<keyword evidence="4" id="KW-1185">Reference proteome</keyword>
<evidence type="ECO:0000259" key="2">
    <source>
        <dbReference type="Pfam" id="PF07596"/>
    </source>
</evidence>
<reference evidence="4" key="1">
    <citation type="submission" date="2017-06" db="EMBL/GenBank/DDBJ databases">
        <title>Genome analysis of Fimbriiglobus ruber SP5, the first member of the order Planctomycetales with confirmed chitinolytic capability.</title>
        <authorList>
            <person name="Ravin N.V."/>
            <person name="Rakitin A.L."/>
            <person name="Ivanova A.A."/>
            <person name="Beletsky A.V."/>
            <person name="Kulichevskaya I.S."/>
            <person name="Mardanov A.V."/>
            <person name="Dedysh S.N."/>
        </authorList>
    </citation>
    <scope>NUCLEOTIDE SEQUENCE [LARGE SCALE GENOMIC DNA]</scope>
    <source>
        <strain evidence="4">SP5</strain>
    </source>
</reference>
<keyword evidence="1" id="KW-0472">Membrane</keyword>
<comment type="caution">
    <text evidence="3">The sequence shown here is derived from an EMBL/GenBank/DDBJ whole genome shotgun (WGS) entry which is preliminary data.</text>
</comment>
<gene>
    <name evidence="3" type="ORF">FRUB_06901</name>
</gene>
<evidence type="ECO:0000313" key="4">
    <source>
        <dbReference type="Proteomes" id="UP000214646"/>
    </source>
</evidence>
<dbReference type="InterPro" id="IPR011453">
    <property type="entry name" value="DUF1559"/>
</dbReference>
<evidence type="ECO:0000313" key="3">
    <source>
        <dbReference type="EMBL" id="OWK37781.1"/>
    </source>
</evidence>
<dbReference type="RefSeq" id="WP_088257629.1">
    <property type="nucleotide sequence ID" value="NZ_NIDE01000014.1"/>
</dbReference>
<sequence>MRSVVSRSPRDAFTLIELLVVIAIIAILIGLLLPAVQKVRQAANKARSSNDIKQMTLGLHSYESAYGGFPLTWVFCSDDPTAIGYVHYQIYPFVETNSNVYRCSADPSSETAPTITSYLQNDNLFPILTPMKIVQITAGTSNVLAFGPIYRNCNGSLVTWRTNTSDGLFPDLYDGTNFGQFAATVTDPIRSQVPTSQCTQSRFVTPFPIALFGFCDGSVRGLAPGVTAAFMNQIMNPTNSQPVTFPN</sequence>